<evidence type="ECO:0000313" key="3">
    <source>
        <dbReference type="EMBL" id="KAL1793698.1"/>
    </source>
</evidence>
<comment type="caution">
    <text evidence="3">The sequence shown here is derived from an EMBL/GenBank/DDBJ whole genome shotgun (WGS) entry which is preliminary data.</text>
</comment>
<keyword evidence="1" id="KW-1133">Transmembrane helix</keyword>
<evidence type="ECO:0000313" key="4">
    <source>
        <dbReference type="Proteomes" id="UP001578633"/>
    </source>
</evidence>
<keyword evidence="1" id="KW-0472">Membrane</keyword>
<organism evidence="3 4">
    <name type="scientific">Alternaria dauci</name>
    <dbReference type="NCBI Taxonomy" id="48095"/>
    <lineage>
        <taxon>Eukaryota</taxon>
        <taxon>Fungi</taxon>
        <taxon>Dikarya</taxon>
        <taxon>Ascomycota</taxon>
        <taxon>Pezizomycotina</taxon>
        <taxon>Dothideomycetes</taxon>
        <taxon>Pleosporomycetidae</taxon>
        <taxon>Pleosporales</taxon>
        <taxon>Pleosporineae</taxon>
        <taxon>Pleosporaceae</taxon>
        <taxon>Alternaria</taxon>
        <taxon>Alternaria sect. Porri</taxon>
    </lineage>
</organism>
<protein>
    <recommendedName>
        <fullName evidence="2">RNase MRP protein 1 RNA binding domain-containing protein</fullName>
    </recommendedName>
</protein>
<feature type="transmembrane region" description="Helical" evidence="1">
    <location>
        <begin position="96"/>
        <end position="117"/>
    </location>
</feature>
<name>A0ABR3UB26_9PLEO</name>
<dbReference type="InterPro" id="IPR047204">
    <property type="entry name" value="RMP1_RBD"/>
</dbReference>
<dbReference type="CDD" id="cd22573">
    <property type="entry name" value="RMP1_RBD"/>
    <property type="match status" value="1"/>
</dbReference>
<accession>A0ABR3UB26</accession>
<evidence type="ECO:0000256" key="1">
    <source>
        <dbReference type="SAM" id="Phobius"/>
    </source>
</evidence>
<evidence type="ECO:0000259" key="2">
    <source>
        <dbReference type="Pfam" id="PF20945"/>
    </source>
</evidence>
<dbReference type="PANTHER" id="PTHR37792:SF1">
    <property type="entry name" value="RIBONUCLEASE MRP PROTEIN SUBUNIT RMP1"/>
    <property type="match status" value="1"/>
</dbReference>
<dbReference type="Pfam" id="PF20945">
    <property type="entry name" value="RMP1"/>
    <property type="match status" value="1"/>
</dbReference>
<sequence length="185" mass="20687">MTSSTSTPTTAITATALMEASPHDIAQLHDIHTLLNNIFARNRNQHQRSTWWKGLHAFRKQIHLLLQELLHGPVKEREGKVEARLRFWDRGAVHTWYYQFSQLVAVGPFAMLGLVMMASVARVCRITGITAVYEEIASGDIKGVLSANDELALAAEFSGALDEGEEWDEGVVVAREEVEEDDDDE</sequence>
<dbReference type="Proteomes" id="UP001578633">
    <property type="component" value="Chromosome 8"/>
</dbReference>
<dbReference type="GeneID" id="96089002"/>
<proteinExistence type="predicted"/>
<gene>
    <name evidence="3" type="ORF">ACET3X_008680</name>
</gene>
<reference evidence="3 4" key="1">
    <citation type="submission" date="2024-09" db="EMBL/GenBank/DDBJ databases">
        <title>T2T genomes of carrot and Alternaria dauci and their utility for understanding host-pathogen interaction during carrot leaf blight disease.</title>
        <authorList>
            <person name="Liu W."/>
            <person name="Xu S."/>
            <person name="Ou C."/>
            <person name="Liu X."/>
            <person name="Zhuang F."/>
            <person name="Deng X.W."/>
        </authorList>
    </citation>
    <scope>NUCLEOTIDE SEQUENCE [LARGE SCALE GENOMIC DNA]</scope>
    <source>
        <strain evidence="3 4">A2016</strain>
    </source>
</reference>
<keyword evidence="4" id="KW-1185">Reference proteome</keyword>
<feature type="domain" description="RNase MRP protein 1 RNA binding" evidence="2">
    <location>
        <begin position="34"/>
        <end position="122"/>
    </location>
</feature>
<dbReference type="InterPro" id="IPR047205">
    <property type="entry name" value="RMP1"/>
</dbReference>
<keyword evidence="1" id="KW-0812">Transmembrane</keyword>
<dbReference type="PANTHER" id="PTHR37792">
    <property type="entry name" value="RIBONUCLEASE MRP PROTEIN SUBUNIT RMP1"/>
    <property type="match status" value="1"/>
</dbReference>
<dbReference type="EMBL" id="JBHGVX010000008">
    <property type="protein sequence ID" value="KAL1793698.1"/>
    <property type="molecule type" value="Genomic_DNA"/>
</dbReference>
<dbReference type="RefSeq" id="XP_069304282.1">
    <property type="nucleotide sequence ID" value="XM_069454880.1"/>
</dbReference>